<evidence type="ECO:0000313" key="4">
    <source>
        <dbReference type="Proteomes" id="UP001447188"/>
    </source>
</evidence>
<keyword evidence="2" id="KW-0472">Membrane</keyword>
<feature type="transmembrane region" description="Helical" evidence="2">
    <location>
        <begin position="482"/>
        <end position="502"/>
    </location>
</feature>
<keyword evidence="2" id="KW-0812">Transmembrane</keyword>
<feature type="region of interest" description="Disordered" evidence="1">
    <location>
        <begin position="577"/>
        <end position="607"/>
    </location>
</feature>
<feature type="region of interest" description="Disordered" evidence="1">
    <location>
        <begin position="225"/>
        <end position="248"/>
    </location>
</feature>
<dbReference type="EMBL" id="JBBBZM010000188">
    <property type="protein sequence ID" value="KAL0632084.1"/>
    <property type="molecule type" value="Genomic_DNA"/>
</dbReference>
<gene>
    <name evidence="3" type="ORF">Q9L58_009044</name>
</gene>
<reference evidence="3 4" key="1">
    <citation type="submission" date="2024-02" db="EMBL/GenBank/DDBJ databases">
        <title>Discinaceae phylogenomics.</title>
        <authorList>
            <person name="Dirks A.C."/>
            <person name="James T.Y."/>
        </authorList>
    </citation>
    <scope>NUCLEOTIDE SEQUENCE [LARGE SCALE GENOMIC DNA]</scope>
    <source>
        <strain evidence="3 4">ACD0624</strain>
    </source>
</reference>
<proteinExistence type="predicted"/>
<feature type="region of interest" description="Disordered" evidence="1">
    <location>
        <begin position="54"/>
        <end position="80"/>
    </location>
</feature>
<protein>
    <submittedName>
        <fullName evidence="3">Uncharacterized protein</fullName>
    </submittedName>
</protein>
<accession>A0ABR3G800</accession>
<evidence type="ECO:0000256" key="2">
    <source>
        <dbReference type="SAM" id="Phobius"/>
    </source>
</evidence>
<keyword evidence="2" id="KW-1133">Transmembrane helix</keyword>
<comment type="caution">
    <text evidence="3">The sequence shown here is derived from an EMBL/GenBank/DDBJ whole genome shotgun (WGS) entry which is preliminary data.</text>
</comment>
<dbReference type="Proteomes" id="UP001447188">
    <property type="component" value="Unassembled WGS sequence"/>
</dbReference>
<evidence type="ECO:0000313" key="3">
    <source>
        <dbReference type="EMBL" id="KAL0632084.1"/>
    </source>
</evidence>
<name>A0ABR3G800_9PEZI</name>
<keyword evidence="4" id="KW-1185">Reference proteome</keyword>
<organism evidence="3 4">
    <name type="scientific">Discina gigas</name>
    <dbReference type="NCBI Taxonomy" id="1032678"/>
    <lineage>
        <taxon>Eukaryota</taxon>
        <taxon>Fungi</taxon>
        <taxon>Dikarya</taxon>
        <taxon>Ascomycota</taxon>
        <taxon>Pezizomycotina</taxon>
        <taxon>Pezizomycetes</taxon>
        <taxon>Pezizales</taxon>
        <taxon>Discinaceae</taxon>
        <taxon>Discina</taxon>
    </lineage>
</organism>
<evidence type="ECO:0000256" key="1">
    <source>
        <dbReference type="SAM" id="MobiDB-lite"/>
    </source>
</evidence>
<sequence>MRVNTSLGAIPARARGISIKRSPFQYILLHYFHLYLQIAPGVLSRALPASPDESLSSTGKLNVNSPISVPESTTQDEADWPENTHWVRCITGPPVDEIVEFGCTMMDYGSPPHKQSSKIVGRDFPADEVTLDHKIENQARVIDLHPCFLQTTTGRSILVCDAVDQALDESSVDAGLHALAVDLINGLPISIDSGLNFPPKFDRHLPRLVSIYPSGEEYHILMTNTTQKPPPLETHLSTPDHQRGTSKNRYTERLPPAKAARQKAQGFLEGSLLIRCWFWLDEQAISVLICTLVGEAELSIIDFADSGFESNSESNTNKTYLKQRSSPEILVDRWFLCWTGSGPKMLCEIPDWYTGDYHHPQSKHIRKATLQTHEGKVYTPLLPKADIALHFLVDSPPLWQRCRPTSDPKLHAMRCVDESTNRAIARRSHATKSSEANQTSHRRSSDPLKGVRIVSNEPLHNITSLRCGPGKTSAFGKMGETFAFIGFFTVLVVFTIVLSWLVKHLFLAIYDGLEEWTDSRRRKRTLATSKDFGIGGSLDNRAPAYDSTDCGFQRPVNTVPFPHAAMVNEEATTAISTTGSQTLDGGSDSIKRKKAAMRATVSEEVEP</sequence>
<feature type="region of interest" description="Disordered" evidence="1">
    <location>
        <begin position="426"/>
        <end position="449"/>
    </location>
</feature>
<feature type="compositionally biased region" description="Polar residues" evidence="1">
    <location>
        <begin position="54"/>
        <end position="73"/>
    </location>
</feature>